<dbReference type="InterPro" id="IPR013783">
    <property type="entry name" value="Ig-like_fold"/>
</dbReference>
<sequence>MIAITVLATFLVPAFSLLEAETARSLTGSQGASVAAAIASPIHAPLPAAIPDSGNLNLDTHSVEIFLGYSYLRAVPTLAAGNRLVWMNGGSASLAYFFTRSIGIVADVGDYTNSQMHFTGAYTGTIDTDQANGGALSYLFGPRIAFHRSGRLSPYVQALFGGIHAGQISIAHCTVHCTLLPEQTAFAMAAGGGLDLRIHRHFAIRLLQAEYLMTRFRSYDTGNSGMQNDIRLSTGIVFRFGGHRNPPLPPMSYSCSVHPATVFAGQTVTVSGIATSLNADKAPVYTWAMQGGTVTGNEDTGTIDTSGQQPGTYTVRGHVSQGSQPGQNADCTASYVVKAFEPPTVSCTADPSTVAAGGASTITAIGVSPQNRSLTYSFESTAGSVSGSGSTATLSTTGAPTGTITVTCHVTDDLAQTSASTTSVTVQAPVAAPAPQTSNLCSVRFDRDSRRPARVDNEAKACLDEVALNMQRNSDAKLAIVGNAVAGEHNSRRLAALRAVNTMRYLVDEKGIDASRIALFTGSQDGKVVSLTLIPDEATFDTTGDTPVQ</sequence>
<dbReference type="SUPFAM" id="SSF56925">
    <property type="entry name" value="OMPA-like"/>
    <property type="match status" value="1"/>
</dbReference>
<proteinExistence type="predicted"/>
<dbReference type="Gene3D" id="3.30.1330.60">
    <property type="entry name" value="OmpA-like domain"/>
    <property type="match status" value="1"/>
</dbReference>
<dbReference type="InterPro" id="IPR011250">
    <property type="entry name" value="OMP/PagP_B-barrel"/>
</dbReference>
<gene>
    <name evidence="1" type="ORF">ENW50_01800</name>
</gene>
<organism evidence="1">
    <name type="scientific">Acidobacterium capsulatum</name>
    <dbReference type="NCBI Taxonomy" id="33075"/>
    <lineage>
        <taxon>Bacteria</taxon>
        <taxon>Pseudomonadati</taxon>
        <taxon>Acidobacteriota</taxon>
        <taxon>Terriglobia</taxon>
        <taxon>Terriglobales</taxon>
        <taxon>Acidobacteriaceae</taxon>
        <taxon>Acidobacterium</taxon>
    </lineage>
</organism>
<dbReference type="Gene3D" id="2.40.160.20">
    <property type="match status" value="1"/>
</dbReference>
<dbReference type="AlphaFoldDB" id="A0A7V4XQR1"/>
<dbReference type="SUPFAM" id="SSF103088">
    <property type="entry name" value="OmpA-like"/>
    <property type="match status" value="1"/>
</dbReference>
<evidence type="ECO:0008006" key="2">
    <source>
        <dbReference type="Google" id="ProtNLM"/>
    </source>
</evidence>
<name>A0A7V4XQR1_9BACT</name>
<dbReference type="Gene3D" id="2.60.40.10">
    <property type="entry name" value="Immunoglobulins"/>
    <property type="match status" value="1"/>
</dbReference>
<protein>
    <recommendedName>
        <fullName evidence="2">OmpA family protein</fullName>
    </recommendedName>
</protein>
<evidence type="ECO:0000313" key="1">
    <source>
        <dbReference type="EMBL" id="HGY93413.1"/>
    </source>
</evidence>
<reference evidence="1" key="1">
    <citation type="journal article" date="2020" name="mSystems">
        <title>Genome- and Community-Level Interaction Insights into Carbon Utilization and Element Cycling Functions of Hydrothermarchaeota in Hydrothermal Sediment.</title>
        <authorList>
            <person name="Zhou Z."/>
            <person name="Liu Y."/>
            <person name="Xu W."/>
            <person name="Pan J."/>
            <person name="Luo Z.H."/>
            <person name="Li M."/>
        </authorList>
    </citation>
    <scope>NUCLEOTIDE SEQUENCE [LARGE SCALE GENOMIC DNA]</scope>
    <source>
        <strain evidence="1">SpSt-855</strain>
    </source>
</reference>
<accession>A0A7V4XQR1</accession>
<dbReference type="EMBL" id="DTKL01000015">
    <property type="protein sequence ID" value="HGY93413.1"/>
    <property type="molecule type" value="Genomic_DNA"/>
</dbReference>
<dbReference type="InterPro" id="IPR036737">
    <property type="entry name" value="OmpA-like_sf"/>
</dbReference>
<comment type="caution">
    <text evidence="1">The sequence shown here is derived from an EMBL/GenBank/DDBJ whole genome shotgun (WGS) entry which is preliminary data.</text>
</comment>